<evidence type="ECO:0008006" key="4">
    <source>
        <dbReference type="Google" id="ProtNLM"/>
    </source>
</evidence>
<feature type="transmembrane region" description="Helical" evidence="1">
    <location>
        <begin position="75"/>
        <end position="94"/>
    </location>
</feature>
<protein>
    <recommendedName>
        <fullName evidence="4">ABC-2 family transporter</fullName>
    </recommendedName>
</protein>
<reference evidence="2 3" key="1">
    <citation type="submission" date="2019-03" db="EMBL/GenBank/DDBJ databases">
        <title>Genomic Encyclopedia of Type Strains, Phase IV (KMG-IV): sequencing the most valuable type-strain genomes for metagenomic binning, comparative biology and taxonomic classification.</title>
        <authorList>
            <person name="Goeker M."/>
        </authorList>
    </citation>
    <scope>NUCLEOTIDE SEQUENCE [LARGE SCALE GENOMIC DNA]</scope>
    <source>
        <strain evidence="2 3">DSM 24455</strain>
    </source>
</reference>
<accession>A0A4R7KNX2</accession>
<proteinExistence type="predicted"/>
<dbReference type="EMBL" id="SOAZ01000011">
    <property type="protein sequence ID" value="TDT58382.1"/>
    <property type="molecule type" value="Genomic_DNA"/>
</dbReference>
<organism evidence="2 3">
    <name type="scientific">Fonticella tunisiensis</name>
    <dbReference type="NCBI Taxonomy" id="1096341"/>
    <lineage>
        <taxon>Bacteria</taxon>
        <taxon>Bacillati</taxon>
        <taxon>Bacillota</taxon>
        <taxon>Clostridia</taxon>
        <taxon>Eubacteriales</taxon>
        <taxon>Clostridiaceae</taxon>
        <taxon>Fonticella</taxon>
    </lineage>
</organism>
<keyword evidence="1" id="KW-1133">Transmembrane helix</keyword>
<keyword evidence="1" id="KW-0812">Transmembrane</keyword>
<dbReference type="RefSeq" id="WP_133628185.1">
    <property type="nucleotide sequence ID" value="NZ_SOAZ01000011.1"/>
</dbReference>
<evidence type="ECO:0000256" key="1">
    <source>
        <dbReference type="SAM" id="Phobius"/>
    </source>
</evidence>
<keyword evidence="3" id="KW-1185">Reference proteome</keyword>
<keyword evidence="1" id="KW-0472">Membrane</keyword>
<feature type="transmembrane region" description="Helical" evidence="1">
    <location>
        <begin position="12"/>
        <end position="34"/>
    </location>
</feature>
<feature type="transmembrane region" description="Helical" evidence="1">
    <location>
        <begin position="115"/>
        <end position="140"/>
    </location>
</feature>
<dbReference type="Proteomes" id="UP000295325">
    <property type="component" value="Unassembled WGS sequence"/>
</dbReference>
<name>A0A4R7KNX2_9CLOT</name>
<feature type="transmembrane region" description="Helical" evidence="1">
    <location>
        <begin position="238"/>
        <end position="260"/>
    </location>
</feature>
<gene>
    <name evidence="2" type="ORF">EDD71_11116</name>
</gene>
<dbReference type="AlphaFoldDB" id="A0A4R7KNX2"/>
<feature type="transmembrane region" description="Helical" evidence="1">
    <location>
        <begin position="200"/>
        <end position="218"/>
    </location>
</feature>
<sequence>MNIVKVDLKRAILSRNMIASIILGLVSILAGMLMEPLKSALRLYLSNAPDLTYAAKLHLIGNSLNKATLWNFGNYFYTVLMPLICCIPYTVSYLSDKKSGFNKTLIIRSNYKNYIYSRIITTFISGFLSIFIISMIYIAIINLVDSGEEFRSIFYNNTFLSSLNKNNFNLFAFVYSIITSFMGGTYAIMGLAISSLVDNTLVALVSPFTIYYLGAYIGNRIKIINPLIVNHFYTYEGINLYHIFIQLAILFVLSITVFLYKTYWGNSYE</sequence>
<comment type="caution">
    <text evidence="2">The sequence shown here is derived from an EMBL/GenBank/DDBJ whole genome shotgun (WGS) entry which is preliminary data.</text>
</comment>
<evidence type="ECO:0000313" key="2">
    <source>
        <dbReference type="EMBL" id="TDT58382.1"/>
    </source>
</evidence>
<feature type="transmembrane region" description="Helical" evidence="1">
    <location>
        <begin position="170"/>
        <end position="193"/>
    </location>
</feature>
<evidence type="ECO:0000313" key="3">
    <source>
        <dbReference type="Proteomes" id="UP000295325"/>
    </source>
</evidence>
<dbReference type="OrthoDB" id="1905885at2"/>